<evidence type="ECO:0000313" key="2">
    <source>
        <dbReference type="Proteomes" id="UP001597510"/>
    </source>
</evidence>
<sequence length="54" mass="6009">MTTKNIYQARDSITTNQIINSRVSYKAGNFIILGRGFKIEAPGVFEATIEGCRN</sequence>
<proteinExistence type="predicted"/>
<accession>A0ABW5JAB6</accession>
<dbReference type="NCBIfam" id="NF045639">
    <property type="entry name" value="GCX_COOH"/>
    <property type="match status" value="1"/>
</dbReference>
<dbReference type="InterPro" id="IPR055015">
    <property type="entry name" value="GCX_COOH"/>
</dbReference>
<protein>
    <submittedName>
        <fullName evidence="1">3-coathanger stack domain-containing protein</fullName>
    </submittedName>
</protein>
<dbReference type="RefSeq" id="WP_379977504.1">
    <property type="nucleotide sequence ID" value="NZ_JBBEWC010000008.1"/>
</dbReference>
<organism evidence="1 2">
    <name type="scientific">Emticicia soli</name>
    <dbReference type="NCBI Taxonomy" id="2027878"/>
    <lineage>
        <taxon>Bacteria</taxon>
        <taxon>Pseudomonadati</taxon>
        <taxon>Bacteroidota</taxon>
        <taxon>Cytophagia</taxon>
        <taxon>Cytophagales</taxon>
        <taxon>Leadbetterellaceae</taxon>
        <taxon>Emticicia</taxon>
    </lineage>
</organism>
<gene>
    <name evidence="1" type="ORF">ACFSR2_17650</name>
</gene>
<evidence type="ECO:0000313" key="1">
    <source>
        <dbReference type="EMBL" id="MFD2522728.1"/>
    </source>
</evidence>
<dbReference type="EMBL" id="JBHULC010000021">
    <property type="protein sequence ID" value="MFD2522728.1"/>
    <property type="molecule type" value="Genomic_DNA"/>
</dbReference>
<name>A0ABW5JAB6_9BACT</name>
<keyword evidence="2" id="KW-1185">Reference proteome</keyword>
<comment type="caution">
    <text evidence="1">The sequence shown here is derived from an EMBL/GenBank/DDBJ whole genome shotgun (WGS) entry which is preliminary data.</text>
</comment>
<reference evidence="2" key="1">
    <citation type="journal article" date="2019" name="Int. J. Syst. Evol. Microbiol.">
        <title>The Global Catalogue of Microorganisms (GCM) 10K type strain sequencing project: providing services to taxonomists for standard genome sequencing and annotation.</title>
        <authorList>
            <consortium name="The Broad Institute Genomics Platform"/>
            <consortium name="The Broad Institute Genome Sequencing Center for Infectious Disease"/>
            <person name="Wu L."/>
            <person name="Ma J."/>
        </authorList>
    </citation>
    <scope>NUCLEOTIDE SEQUENCE [LARGE SCALE GENOMIC DNA]</scope>
    <source>
        <strain evidence="2">KCTC 52344</strain>
    </source>
</reference>
<dbReference type="Proteomes" id="UP001597510">
    <property type="component" value="Unassembled WGS sequence"/>
</dbReference>